<dbReference type="Pfam" id="PF08241">
    <property type="entry name" value="Methyltransf_11"/>
    <property type="match status" value="1"/>
</dbReference>
<keyword evidence="2" id="KW-0808">Transferase</keyword>
<name>A0A2N9LX40_9BACT</name>
<keyword evidence="2" id="KW-0489">Methyltransferase</keyword>
<evidence type="ECO:0000259" key="1">
    <source>
        <dbReference type="Pfam" id="PF08241"/>
    </source>
</evidence>
<sequence>MCASQSAKQCVADPPRNDAVFDDLNFQVALRCPRCHTDISSLRCSRCGYEMRIDRGIVCALAPERAEHYAQFIHDYERIREAEGRGSEGDDFYLGLPYRDATGRNSRQWQIRARTYLCFVENVLAPAMPAGARILDLGAGNCWLSFRLALAGFKSVAVDLLTNGHDGLAAGEHYRKSLPALFPRFQAELVSMPFADGQFDAAIFNASFHYAEDDVMAMAEALRCVRPGGMVIISDTPWYWRDEDGKRMVAERHAHFLERFGTASACLKSIEYLTDDRLQALERRLSIRWTIHSPAYGFRWAMHPTLAKLRHRRAPARFRIYVAQKASK</sequence>
<proteinExistence type="predicted"/>
<evidence type="ECO:0000313" key="3">
    <source>
        <dbReference type="Proteomes" id="UP000239735"/>
    </source>
</evidence>
<protein>
    <submittedName>
        <fullName evidence="2">Methyltransferase type 11</fullName>
    </submittedName>
</protein>
<evidence type="ECO:0000313" key="2">
    <source>
        <dbReference type="EMBL" id="SPE27771.1"/>
    </source>
</evidence>
<dbReference type="GO" id="GO:0032259">
    <property type="term" value="P:methylation"/>
    <property type="evidence" value="ECO:0007669"/>
    <property type="project" value="UniProtKB-KW"/>
</dbReference>
<dbReference type="OrthoDB" id="108476at2"/>
<dbReference type="EMBL" id="OKRB01000120">
    <property type="protein sequence ID" value="SPE27771.1"/>
    <property type="molecule type" value="Genomic_DNA"/>
</dbReference>
<reference evidence="3" key="1">
    <citation type="submission" date="2018-02" db="EMBL/GenBank/DDBJ databases">
        <authorList>
            <person name="Hausmann B."/>
        </authorList>
    </citation>
    <scope>NUCLEOTIDE SEQUENCE [LARGE SCALE GENOMIC DNA]</scope>
    <source>
        <strain evidence="3">Peat soil MAG SbA5</strain>
    </source>
</reference>
<dbReference type="PANTHER" id="PTHR43464:SF83">
    <property type="entry name" value="MALONYL-[ACYL-CARRIER PROTEIN] O-METHYLTRANSFERASE"/>
    <property type="match status" value="1"/>
</dbReference>
<dbReference type="SUPFAM" id="SSF53335">
    <property type="entry name" value="S-adenosyl-L-methionine-dependent methyltransferases"/>
    <property type="match status" value="1"/>
</dbReference>
<dbReference type="CDD" id="cd02440">
    <property type="entry name" value="AdoMet_MTases"/>
    <property type="match status" value="1"/>
</dbReference>
<feature type="domain" description="Methyltransferase type 11" evidence="1">
    <location>
        <begin position="135"/>
        <end position="233"/>
    </location>
</feature>
<dbReference type="AlphaFoldDB" id="A0A2N9LX40"/>
<dbReference type="Gene3D" id="3.40.50.150">
    <property type="entry name" value="Vaccinia Virus protein VP39"/>
    <property type="match status" value="1"/>
</dbReference>
<accession>A0A2N9LX40</accession>
<dbReference type="Proteomes" id="UP000239735">
    <property type="component" value="Unassembled WGS sequence"/>
</dbReference>
<dbReference type="GO" id="GO:0008757">
    <property type="term" value="F:S-adenosylmethionine-dependent methyltransferase activity"/>
    <property type="evidence" value="ECO:0007669"/>
    <property type="project" value="InterPro"/>
</dbReference>
<gene>
    <name evidence="2" type="ORF">SBA5_600013</name>
</gene>
<dbReference type="InterPro" id="IPR013216">
    <property type="entry name" value="Methyltransf_11"/>
</dbReference>
<dbReference type="InterPro" id="IPR029063">
    <property type="entry name" value="SAM-dependent_MTases_sf"/>
</dbReference>
<organism evidence="2 3">
    <name type="scientific">Candidatus Sulfuritelmatomonas gaucii</name>
    <dbReference type="NCBI Taxonomy" id="2043161"/>
    <lineage>
        <taxon>Bacteria</taxon>
        <taxon>Pseudomonadati</taxon>
        <taxon>Acidobacteriota</taxon>
        <taxon>Terriglobia</taxon>
        <taxon>Terriglobales</taxon>
        <taxon>Acidobacteriaceae</taxon>
        <taxon>Candidatus Sulfuritelmatomonas</taxon>
    </lineage>
</organism>
<dbReference type="PANTHER" id="PTHR43464">
    <property type="entry name" value="METHYLTRANSFERASE"/>
    <property type="match status" value="1"/>
</dbReference>